<dbReference type="InterPro" id="IPR001647">
    <property type="entry name" value="HTH_TetR"/>
</dbReference>
<dbReference type="Proteomes" id="UP000077173">
    <property type="component" value="Unassembled WGS sequence"/>
</dbReference>
<evidence type="ECO:0000313" key="5">
    <source>
        <dbReference type="Proteomes" id="UP000077173"/>
    </source>
</evidence>
<dbReference type="SUPFAM" id="SSF48498">
    <property type="entry name" value="Tetracyclin repressor-like, C-terminal domain"/>
    <property type="match status" value="1"/>
</dbReference>
<dbReference type="GO" id="GO:0003700">
    <property type="term" value="F:DNA-binding transcription factor activity"/>
    <property type="evidence" value="ECO:0007669"/>
    <property type="project" value="TreeGrafter"/>
</dbReference>
<feature type="DNA-binding region" description="H-T-H motif" evidence="2">
    <location>
        <begin position="34"/>
        <end position="53"/>
    </location>
</feature>
<dbReference type="Pfam" id="PF00440">
    <property type="entry name" value="TetR_N"/>
    <property type="match status" value="1"/>
</dbReference>
<dbReference type="SUPFAM" id="SSF46689">
    <property type="entry name" value="Homeodomain-like"/>
    <property type="match status" value="1"/>
</dbReference>
<dbReference type="Gene3D" id="1.10.357.10">
    <property type="entry name" value="Tetracycline Repressor, domain 2"/>
    <property type="match status" value="1"/>
</dbReference>
<gene>
    <name evidence="4" type="ORF">AXW67_05870</name>
</gene>
<dbReference type="GO" id="GO:0000976">
    <property type="term" value="F:transcription cis-regulatory region binding"/>
    <property type="evidence" value="ECO:0007669"/>
    <property type="project" value="TreeGrafter"/>
</dbReference>
<evidence type="ECO:0000256" key="2">
    <source>
        <dbReference type="PROSITE-ProRule" id="PRU00335"/>
    </source>
</evidence>
<feature type="domain" description="HTH tetR-type" evidence="3">
    <location>
        <begin position="11"/>
        <end position="71"/>
    </location>
</feature>
<protein>
    <submittedName>
        <fullName evidence="4">Transcriptional regulator</fullName>
    </submittedName>
</protein>
<proteinExistence type="predicted"/>
<reference evidence="4 5" key="1">
    <citation type="submission" date="2016-02" db="EMBL/GenBank/DDBJ databases">
        <title>Draft genome sequence of the strain BR 10247T Bradyrhizobium neotropicale isolated from nodules of Centrolobium paraense.</title>
        <authorList>
            <person name="Simoes-Araujo J.L."/>
            <person name="Barauna A.C."/>
            <person name="Silva K."/>
            <person name="Zilli J.E."/>
        </authorList>
    </citation>
    <scope>NUCLEOTIDE SEQUENCE [LARGE SCALE GENOMIC DNA]</scope>
    <source>
        <strain evidence="4 5">BR 10247</strain>
    </source>
</reference>
<dbReference type="PRINTS" id="PR00455">
    <property type="entry name" value="HTHTETR"/>
</dbReference>
<evidence type="ECO:0000313" key="4">
    <source>
        <dbReference type="EMBL" id="OAF18043.1"/>
    </source>
</evidence>
<dbReference type="AlphaFoldDB" id="A0A176ZDW6"/>
<keyword evidence="1 2" id="KW-0238">DNA-binding</keyword>
<name>A0A176ZDW6_9BRAD</name>
<dbReference type="InterPro" id="IPR050109">
    <property type="entry name" value="HTH-type_TetR-like_transc_reg"/>
</dbReference>
<comment type="caution">
    <text evidence="4">The sequence shown here is derived from an EMBL/GenBank/DDBJ whole genome shotgun (WGS) entry which is preliminary data.</text>
</comment>
<organism evidence="4 5">
    <name type="scientific">Bradyrhizobium neotropicale</name>
    <dbReference type="NCBI Taxonomy" id="1497615"/>
    <lineage>
        <taxon>Bacteria</taxon>
        <taxon>Pseudomonadati</taxon>
        <taxon>Pseudomonadota</taxon>
        <taxon>Alphaproteobacteria</taxon>
        <taxon>Hyphomicrobiales</taxon>
        <taxon>Nitrobacteraceae</taxon>
        <taxon>Bradyrhizobium</taxon>
    </lineage>
</organism>
<sequence length="203" mass="22858">MSRVRTRPTRDDTRDKLFEAAARVFEQEGIGSASIEAIAAAAGFTRGAFYSNFKSKDELIIAMLEDHVEQSIRRNLDILAEHTDLDDFIAALKSMDRSRQDPLGRSPLLHMEMILYVARAEKRRPELAKRLRARRKLIADIVETTLKGNGRNGGLNPSWAASVVLALEDGFRLHRLIDPETTPADSFMRAITDLRRRTGLSPD</sequence>
<dbReference type="RefSeq" id="WP_063677927.1">
    <property type="nucleotide sequence ID" value="NZ_LSEF01000037.1"/>
</dbReference>
<keyword evidence="5" id="KW-1185">Reference proteome</keyword>
<dbReference type="InterPro" id="IPR036271">
    <property type="entry name" value="Tet_transcr_reg_TetR-rel_C_sf"/>
</dbReference>
<dbReference type="EMBL" id="LSEF01000037">
    <property type="protein sequence ID" value="OAF18043.1"/>
    <property type="molecule type" value="Genomic_DNA"/>
</dbReference>
<dbReference type="PANTHER" id="PTHR30055">
    <property type="entry name" value="HTH-TYPE TRANSCRIPTIONAL REGULATOR RUTR"/>
    <property type="match status" value="1"/>
</dbReference>
<dbReference type="PANTHER" id="PTHR30055:SF241">
    <property type="entry name" value="TRANSCRIPTIONAL REGULATORY PROTEIN"/>
    <property type="match status" value="1"/>
</dbReference>
<dbReference type="Pfam" id="PF17940">
    <property type="entry name" value="TetR_C_31"/>
    <property type="match status" value="1"/>
</dbReference>
<evidence type="ECO:0000256" key="1">
    <source>
        <dbReference type="ARBA" id="ARBA00023125"/>
    </source>
</evidence>
<dbReference type="InterPro" id="IPR041583">
    <property type="entry name" value="TetR_C_31"/>
</dbReference>
<dbReference type="PROSITE" id="PS50977">
    <property type="entry name" value="HTH_TETR_2"/>
    <property type="match status" value="1"/>
</dbReference>
<dbReference type="InterPro" id="IPR009057">
    <property type="entry name" value="Homeodomain-like_sf"/>
</dbReference>
<evidence type="ECO:0000259" key="3">
    <source>
        <dbReference type="PROSITE" id="PS50977"/>
    </source>
</evidence>
<accession>A0A176ZDW6</accession>